<protein>
    <submittedName>
        <fullName evidence="1">Uncharacterized protein</fullName>
    </submittedName>
</protein>
<gene>
    <name evidence="1" type="ORF">HJG60_010931</name>
</gene>
<evidence type="ECO:0000313" key="2">
    <source>
        <dbReference type="Proteomes" id="UP000664940"/>
    </source>
</evidence>
<name>A0A834AEW0_9CHIR</name>
<dbReference type="AlphaFoldDB" id="A0A834AEW0"/>
<accession>A0A834AEW0</accession>
<comment type="caution">
    <text evidence="1">The sequence shown here is derived from an EMBL/GenBank/DDBJ whole genome shotgun (WGS) entry which is preliminary data.</text>
</comment>
<organism evidence="1 2">
    <name type="scientific">Phyllostomus discolor</name>
    <name type="common">pale spear-nosed bat</name>
    <dbReference type="NCBI Taxonomy" id="89673"/>
    <lineage>
        <taxon>Eukaryota</taxon>
        <taxon>Metazoa</taxon>
        <taxon>Chordata</taxon>
        <taxon>Craniata</taxon>
        <taxon>Vertebrata</taxon>
        <taxon>Euteleostomi</taxon>
        <taxon>Mammalia</taxon>
        <taxon>Eutheria</taxon>
        <taxon>Laurasiatheria</taxon>
        <taxon>Chiroptera</taxon>
        <taxon>Yangochiroptera</taxon>
        <taxon>Phyllostomidae</taxon>
        <taxon>Phyllostominae</taxon>
        <taxon>Phyllostomus</taxon>
    </lineage>
</organism>
<evidence type="ECO:0000313" key="1">
    <source>
        <dbReference type="EMBL" id="KAF6109708.1"/>
    </source>
</evidence>
<reference evidence="1 2" key="1">
    <citation type="journal article" date="2020" name="Nature">
        <title>Six reference-quality genomes reveal evolution of bat adaptations.</title>
        <authorList>
            <person name="Jebb D."/>
            <person name="Huang Z."/>
            <person name="Pippel M."/>
            <person name="Hughes G.M."/>
            <person name="Lavrichenko K."/>
            <person name="Devanna P."/>
            <person name="Winkler S."/>
            <person name="Jermiin L.S."/>
            <person name="Skirmuntt E.C."/>
            <person name="Katzourakis A."/>
            <person name="Burkitt-Gray L."/>
            <person name="Ray D.A."/>
            <person name="Sullivan K.A.M."/>
            <person name="Roscito J.G."/>
            <person name="Kirilenko B.M."/>
            <person name="Davalos L.M."/>
            <person name="Corthals A.P."/>
            <person name="Power M.L."/>
            <person name="Jones G."/>
            <person name="Ransome R.D."/>
            <person name="Dechmann D.K.N."/>
            <person name="Locatelli A.G."/>
            <person name="Puechmaille S.J."/>
            <person name="Fedrigo O."/>
            <person name="Jarvis E.D."/>
            <person name="Hiller M."/>
            <person name="Vernes S.C."/>
            <person name="Myers E.W."/>
            <person name="Teeling E.C."/>
        </authorList>
    </citation>
    <scope>NUCLEOTIDE SEQUENCE [LARGE SCALE GENOMIC DNA]</scope>
    <source>
        <strain evidence="1">Bat1K_MPI-CBG_1</strain>
    </source>
</reference>
<dbReference type="EMBL" id="JABVXQ010000005">
    <property type="protein sequence ID" value="KAF6109708.1"/>
    <property type="molecule type" value="Genomic_DNA"/>
</dbReference>
<proteinExistence type="predicted"/>
<dbReference type="Proteomes" id="UP000664940">
    <property type="component" value="Unassembled WGS sequence"/>
</dbReference>
<sequence length="123" mass="13887">MLCVCVCVRAHTGAKTKIKVSARLGSAPSLIQFVGRIHFLAIAGQRSLFPCWLSTRIHSLLLEATCIGFFLWLQSLTPSSAISQRKLLCNWIRHSWKISLCHVMQQLWERDLIVFTGSTCTQN</sequence>